<evidence type="ECO:0000256" key="4">
    <source>
        <dbReference type="RuleBase" id="RU003369"/>
    </source>
</evidence>
<dbReference type="PRINTS" id="PR00086">
    <property type="entry name" value="LLDHDRGNASE"/>
</dbReference>
<dbReference type="GO" id="GO:0006089">
    <property type="term" value="P:lactate metabolic process"/>
    <property type="evidence" value="ECO:0007669"/>
    <property type="project" value="TreeGrafter"/>
</dbReference>
<dbReference type="PANTHER" id="PTHR43128:SF16">
    <property type="entry name" value="L-LACTATE DEHYDROGENASE"/>
    <property type="match status" value="1"/>
</dbReference>
<dbReference type="Pfam" id="PF00056">
    <property type="entry name" value="Ldh_1_N"/>
    <property type="match status" value="1"/>
</dbReference>
<dbReference type="Gene3D" id="3.90.110.10">
    <property type="entry name" value="Lactate dehydrogenase/glycoside hydrolase, family 4, C-terminal"/>
    <property type="match status" value="1"/>
</dbReference>
<dbReference type="SUPFAM" id="SSF51735">
    <property type="entry name" value="NAD(P)-binding Rossmann-fold domains"/>
    <property type="match status" value="1"/>
</dbReference>
<dbReference type="OrthoDB" id="4069699at2759"/>
<dbReference type="AlphaFoldDB" id="A0A8H7RS66"/>
<evidence type="ECO:0000256" key="3">
    <source>
        <dbReference type="PIRSR" id="PIRSR000102-3"/>
    </source>
</evidence>
<name>A0A8H7RS66_9FUNG</name>
<dbReference type="PANTHER" id="PTHR43128">
    <property type="entry name" value="L-2-HYDROXYCARBOXYLATE DEHYDROGENASE (NAD(P)(+))"/>
    <property type="match status" value="1"/>
</dbReference>
<evidence type="ECO:0000256" key="1">
    <source>
        <dbReference type="ARBA" id="ARBA00023002"/>
    </source>
</evidence>
<evidence type="ECO:0000259" key="5">
    <source>
        <dbReference type="Pfam" id="PF00056"/>
    </source>
</evidence>
<keyword evidence="2 3" id="KW-0520">NAD</keyword>
<dbReference type="PIRSF" id="PIRSF000102">
    <property type="entry name" value="Lac_mal_DH"/>
    <property type="match status" value="1"/>
</dbReference>
<dbReference type="Proteomes" id="UP000646827">
    <property type="component" value="Unassembled WGS sequence"/>
</dbReference>
<comment type="similarity">
    <text evidence="4">Belongs to the LDH/MDH superfamily.</text>
</comment>
<dbReference type="GO" id="GO:0004459">
    <property type="term" value="F:L-lactate dehydrogenase (NAD+) activity"/>
    <property type="evidence" value="ECO:0007669"/>
    <property type="project" value="TreeGrafter"/>
</dbReference>
<protein>
    <recommendedName>
        <fullName evidence="9">L-lactate dehydrogenase</fullName>
    </recommendedName>
</protein>
<feature type="binding site" evidence="3">
    <location>
        <position position="35"/>
    </location>
    <ligand>
        <name>NAD(+)</name>
        <dbReference type="ChEBI" id="CHEBI:57540"/>
    </ligand>
</feature>
<gene>
    <name evidence="7" type="ORF">INT45_005149</name>
</gene>
<keyword evidence="8" id="KW-1185">Reference proteome</keyword>
<feature type="binding site" evidence="3">
    <location>
        <begin position="10"/>
        <end position="15"/>
    </location>
    <ligand>
        <name>NAD(+)</name>
        <dbReference type="ChEBI" id="CHEBI:57540"/>
    </ligand>
</feature>
<evidence type="ECO:0000313" key="7">
    <source>
        <dbReference type="EMBL" id="KAG2216191.1"/>
    </source>
</evidence>
<evidence type="ECO:0000259" key="6">
    <source>
        <dbReference type="Pfam" id="PF02866"/>
    </source>
</evidence>
<dbReference type="InterPro" id="IPR001236">
    <property type="entry name" value="Lactate/malate_DH_N"/>
</dbReference>
<evidence type="ECO:0000313" key="8">
    <source>
        <dbReference type="Proteomes" id="UP000646827"/>
    </source>
</evidence>
<sequence length="305" mass="33326">MGHGKVAIIGAGSLGSTVAYSLILRRMVAEILLVDINTDILQGQILDLSGAALGTHTIVRAGTFKEAGQADIILITADVLKHQHESQLQWAMRSRQLLDSITHALLPIQPRAILIVGIDPVDILTRHLQTTVNLPVKQIFGAGCSALNTTRARHWVAQMSEATTDSSVQLYVMGTRDLPVIGWYSGLVDGLSVSAIPQLTFHRPLLERILAADRIKEIKEYKGGAWYGHSAFLVKLIRAAMSKEATIHVLSTYIERFNTCISMPVILTKDGVKQEVPVPLSPEEQGLLTTAVHQAKKDFDETMIS</sequence>
<proteinExistence type="inferred from homology"/>
<dbReference type="Gene3D" id="3.40.50.720">
    <property type="entry name" value="NAD(P)-binding Rossmann-like Domain"/>
    <property type="match status" value="1"/>
</dbReference>
<dbReference type="InterPro" id="IPR015955">
    <property type="entry name" value="Lactate_DH/Glyco_Ohase_4_C"/>
</dbReference>
<dbReference type="InterPro" id="IPR036291">
    <property type="entry name" value="NAD(P)-bd_dom_sf"/>
</dbReference>
<feature type="domain" description="Lactate/malate dehydrogenase N-terminal" evidence="5">
    <location>
        <begin position="5"/>
        <end position="141"/>
    </location>
</feature>
<feature type="domain" description="Lactate/malate dehydrogenase C-terminal" evidence="6">
    <location>
        <begin position="147"/>
        <end position="301"/>
    </location>
</feature>
<dbReference type="Pfam" id="PF02866">
    <property type="entry name" value="Ldh_1_C"/>
    <property type="match status" value="1"/>
</dbReference>
<evidence type="ECO:0008006" key="9">
    <source>
        <dbReference type="Google" id="ProtNLM"/>
    </source>
</evidence>
<dbReference type="EMBL" id="JAEPRB010000441">
    <property type="protein sequence ID" value="KAG2216191.1"/>
    <property type="molecule type" value="Genomic_DNA"/>
</dbReference>
<comment type="caution">
    <text evidence="7">The sequence shown here is derived from an EMBL/GenBank/DDBJ whole genome shotgun (WGS) entry which is preliminary data.</text>
</comment>
<dbReference type="InterPro" id="IPR001557">
    <property type="entry name" value="L-lactate/malate_DH"/>
</dbReference>
<dbReference type="SUPFAM" id="SSF56327">
    <property type="entry name" value="LDH C-terminal domain-like"/>
    <property type="match status" value="1"/>
</dbReference>
<evidence type="ECO:0000256" key="2">
    <source>
        <dbReference type="ARBA" id="ARBA00023027"/>
    </source>
</evidence>
<keyword evidence="1 4" id="KW-0560">Oxidoreductase</keyword>
<dbReference type="InterPro" id="IPR022383">
    <property type="entry name" value="Lactate/malate_DH_C"/>
</dbReference>
<organism evidence="7 8">
    <name type="scientific">Circinella minor</name>
    <dbReference type="NCBI Taxonomy" id="1195481"/>
    <lineage>
        <taxon>Eukaryota</taxon>
        <taxon>Fungi</taxon>
        <taxon>Fungi incertae sedis</taxon>
        <taxon>Mucoromycota</taxon>
        <taxon>Mucoromycotina</taxon>
        <taxon>Mucoromycetes</taxon>
        <taxon>Mucorales</taxon>
        <taxon>Lichtheimiaceae</taxon>
        <taxon>Circinella</taxon>
    </lineage>
</organism>
<reference evidence="7 8" key="1">
    <citation type="submission" date="2020-12" db="EMBL/GenBank/DDBJ databases">
        <title>Metabolic potential, ecology and presence of endohyphal bacteria is reflected in genomic diversity of Mucoromycotina.</title>
        <authorList>
            <person name="Muszewska A."/>
            <person name="Okrasinska A."/>
            <person name="Steczkiewicz K."/>
            <person name="Drgas O."/>
            <person name="Orlowska M."/>
            <person name="Perlinska-Lenart U."/>
            <person name="Aleksandrzak-Piekarczyk T."/>
            <person name="Szatraj K."/>
            <person name="Zielenkiewicz U."/>
            <person name="Pilsyk S."/>
            <person name="Malc E."/>
            <person name="Mieczkowski P."/>
            <person name="Kruszewska J.S."/>
            <person name="Biernat P."/>
            <person name="Pawlowska J."/>
        </authorList>
    </citation>
    <scope>NUCLEOTIDE SEQUENCE [LARGE SCALE GENOMIC DNA]</scope>
    <source>
        <strain evidence="7 8">CBS 142.35</strain>
    </source>
</reference>
<accession>A0A8H7RS66</accession>